<keyword evidence="3" id="KW-1185">Reference proteome</keyword>
<evidence type="ECO:0000256" key="1">
    <source>
        <dbReference type="SAM" id="MobiDB-lite"/>
    </source>
</evidence>
<feature type="region of interest" description="Disordered" evidence="1">
    <location>
        <begin position="82"/>
        <end position="114"/>
    </location>
</feature>
<feature type="compositionally biased region" description="Basic and acidic residues" evidence="1">
    <location>
        <begin position="82"/>
        <end position="92"/>
    </location>
</feature>
<evidence type="ECO:0000313" key="2">
    <source>
        <dbReference type="EMBL" id="CAL1539651.1"/>
    </source>
</evidence>
<dbReference type="Proteomes" id="UP001497497">
    <property type="component" value="Unassembled WGS sequence"/>
</dbReference>
<comment type="caution">
    <text evidence="2">The sequence shown here is derived from an EMBL/GenBank/DDBJ whole genome shotgun (WGS) entry which is preliminary data.</text>
</comment>
<dbReference type="EMBL" id="CAXITT010000348">
    <property type="protein sequence ID" value="CAL1539651.1"/>
    <property type="molecule type" value="Genomic_DNA"/>
</dbReference>
<feature type="region of interest" description="Disordered" evidence="1">
    <location>
        <begin position="1"/>
        <end position="59"/>
    </location>
</feature>
<feature type="region of interest" description="Disordered" evidence="1">
    <location>
        <begin position="191"/>
        <end position="220"/>
    </location>
</feature>
<protein>
    <submittedName>
        <fullName evidence="2">Uncharacterized protein</fullName>
    </submittedName>
</protein>
<feature type="compositionally biased region" description="Polar residues" evidence="1">
    <location>
        <begin position="210"/>
        <end position="220"/>
    </location>
</feature>
<feature type="non-terminal residue" evidence="2">
    <location>
        <position position="220"/>
    </location>
</feature>
<proteinExistence type="predicted"/>
<feature type="compositionally biased region" description="Polar residues" evidence="1">
    <location>
        <begin position="14"/>
        <end position="26"/>
    </location>
</feature>
<sequence>HNSQNKTKLKRSMSSKSYVARRSTSPPRLDGKKLISKINKRTEKNQISNSPPKHHSKPILLDATQVKVRLFPNKSINKLKVGDRMKSSHCESKLSPPLQTETRSRNRSHSNKCSFSECSYTGSETARRSSCNKSIASAKSRFKKYAYKSVTPFPIFSMASHTSGSTLKMTSSSERFLNVSRVNKSLKENDVKGAWSESGGHIGRKKNKEVTTGATDRSRG</sequence>
<reference evidence="2 3" key="1">
    <citation type="submission" date="2024-04" db="EMBL/GenBank/DDBJ databases">
        <authorList>
            <consortium name="Genoscope - CEA"/>
            <person name="William W."/>
        </authorList>
    </citation>
    <scope>NUCLEOTIDE SEQUENCE [LARGE SCALE GENOMIC DNA]</scope>
</reference>
<gene>
    <name evidence="2" type="ORF">GSLYS_00013384001</name>
</gene>
<dbReference type="AlphaFoldDB" id="A0AAV2I3A0"/>
<feature type="non-terminal residue" evidence="2">
    <location>
        <position position="1"/>
    </location>
</feature>
<organism evidence="2 3">
    <name type="scientific">Lymnaea stagnalis</name>
    <name type="common">Great pond snail</name>
    <name type="synonym">Helix stagnalis</name>
    <dbReference type="NCBI Taxonomy" id="6523"/>
    <lineage>
        <taxon>Eukaryota</taxon>
        <taxon>Metazoa</taxon>
        <taxon>Spiralia</taxon>
        <taxon>Lophotrochozoa</taxon>
        <taxon>Mollusca</taxon>
        <taxon>Gastropoda</taxon>
        <taxon>Heterobranchia</taxon>
        <taxon>Euthyneura</taxon>
        <taxon>Panpulmonata</taxon>
        <taxon>Hygrophila</taxon>
        <taxon>Lymnaeoidea</taxon>
        <taxon>Lymnaeidae</taxon>
        <taxon>Lymnaea</taxon>
    </lineage>
</organism>
<evidence type="ECO:0000313" key="3">
    <source>
        <dbReference type="Proteomes" id="UP001497497"/>
    </source>
</evidence>
<name>A0AAV2I3A0_LYMST</name>
<accession>A0AAV2I3A0</accession>